<gene>
    <name evidence="11" type="primary">LOC108941741</name>
</gene>
<dbReference type="PANTHER" id="PTHR15642:SF3">
    <property type="entry name" value="CYTOCHROME C OXIDASE ASSEMBLY FACTOR 3 HOMOLOG, MITOCHONDRIAL"/>
    <property type="match status" value="1"/>
</dbReference>
<dbReference type="InterPro" id="IPR018628">
    <property type="entry name" value="Coa3_CC"/>
</dbReference>
<comment type="function">
    <text evidence="8">Required for assembly of cytochrome c oxidase (complex IV).</text>
</comment>
<dbReference type="GO" id="GO:0005743">
    <property type="term" value="C:mitochondrial inner membrane"/>
    <property type="evidence" value="ECO:0007669"/>
    <property type="project" value="UniProtKB-UniRule"/>
</dbReference>
<comment type="function">
    <text evidence="1">Core component of the MITRAC (mitochondrial translation regulation assembly intermediate of cytochrome c oxidase complex) complex, that regulates cytochrome c oxidase assembly. MITRAC complexes regulate both translation of mitochondrial encoded components and assembly of nuclear-encoded components imported in mitochondrion. Required for efficient translation of MT-CO1 and mitochondrial respiratory chain complex IV assembly.</text>
</comment>
<proteinExistence type="inferred from homology"/>
<evidence type="ECO:0000256" key="2">
    <source>
        <dbReference type="ARBA" id="ARBA00004304"/>
    </source>
</evidence>
<comment type="subunit">
    <text evidence="8">Component of 250-400 kDa complexes called cytochrome oxidase assembly intermediates or COA complexes.</text>
</comment>
<evidence type="ECO:0000256" key="5">
    <source>
        <dbReference type="ARBA" id="ARBA00022989"/>
    </source>
</evidence>
<evidence type="ECO:0000256" key="9">
    <source>
        <dbReference type="SAM" id="MobiDB-lite"/>
    </source>
</evidence>
<dbReference type="AlphaFoldDB" id="A0A8C9W4E9"/>
<evidence type="ECO:0000256" key="1">
    <source>
        <dbReference type="ARBA" id="ARBA00003429"/>
    </source>
</evidence>
<dbReference type="Proteomes" id="UP000694397">
    <property type="component" value="Chromosome 8"/>
</dbReference>
<reference evidence="11 12" key="1">
    <citation type="submission" date="2019-04" db="EMBL/GenBank/DDBJ databases">
        <authorList>
            <consortium name="Wellcome Sanger Institute Data Sharing"/>
        </authorList>
    </citation>
    <scope>NUCLEOTIDE SEQUENCE [LARGE SCALE GENOMIC DNA]</scope>
</reference>
<evidence type="ECO:0000256" key="4">
    <source>
        <dbReference type="ARBA" id="ARBA00022692"/>
    </source>
</evidence>
<keyword evidence="6 8" id="KW-0496">Mitochondrion</keyword>
<feature type="region of interest" description="Disordered" evidence="9">
    <location>
        <begin position="1"/>
        <end position="25"/>
    </location>
</feature>
<keyword evidence="12" id="KW-1185">Reference proteome</keyword>
<keyword evidence="4 8" id="KW-0812">Transmembrane</keyword>
<evidence type="ECO:0000256" key="6">
    <source>
        <dbReference type="ARBA" id="ARBA00023128"/>
    </source>
</evidence>
<evidence type="ECO:0000256" key="8">
    <source>
        <dbReference type="RuleBase" id="RU367056"/>
    </source>
</evidence>
<dbReference type="OrthoDB" id="10018333at2759"/>
<dbReference type="RefSeq" id="XP_018620059.2">
    <property type="nucleotide sequence ID" value="XM_018764543.2"/>
</dbReference>
<keyword evidence="7 8" id="KW-0472">Membrane</keyword>
<dbReference type="Pfam" id="PF09813">
    <property type="entry name" value="Coa3_cc"/>
    <property type="match status" value="1"/>
</dbReference>
<comment type="similarity">
    <text evidence="3 8">Belongs to the COA3 family.</text>
</comment>
<comment type="subcellular location">
    <subcellularLocation>
        <location evidence="2">Mitochondrion membrane</location>
        <topology evidence="2">Single-pass membrane protein</topology>
    </subcellularLocation>
</comment>
<reference evidence="11" key="3">
    <citation type="submission" date="2025-09" db="UniProtKB">
        <authorList>
            <consortium name="Ensembl"/>
        </authorList>
    </citation>
    <scope>IDENTIFICATION</scope>
</reference>
<evidence type="ECO:0000313" key="12">
    <source>
        <dbReference type="Proteomes" id="UP000694397"/>
    </source>
</evidence>
<keyword evidence="8" id="KW-0999">Mitochondrion inner membrane</keyword>
<dbReference type="KEGG" id="sfm:108941741"/>
<feature type="domain" description="Cytochrome c oxidase assembly factor 3 mitochondrial coiled-coil" evidence="10">
    <location>
        <begin position="44"/>
        <end position="83"/>
    </location>
</feature>
<reference evidence="11" key="2">
    <citation type="submission" date="2025-08" db="UniProtKB">
        <authorList>
            <consortium name="Ensembl"/>
        </authorList>
    </citation>
    <scope>IDENTIFICATION</scope>
</reference>
<sequence length="98" mass="10932">MADERFNNPPKTHFQNTKERSKETLSAAQKEFIRQELNKSKGTSLRTRNIATGLIIGAFAVGLFSYTVCSVKQERLMDEVDEEARSAVVRGPRTGANS</sequence>
<name>A0A8C9W4E9_SCLFO</name>
<accession>A0A8C9W4E9</accession>
<evidence type="ECO:0000259" key="10">
    <source>
        <dbReference type="Pfam" id="PF09813"/>
    </source>
</evidence>
<dbReference type="GeneTree" id="ENSGT01000000215678"/>
<evidence type="ECO:0000256" key="3">
    <source>
        <dbReference type="ARBA" id="ARBA00007035"/>
    </source>
</evidence>
<dbReference type="InterPro" id="IPR041752">
    <property type="entry name" value="Coa3"/>
</dbReference>
<feature type="transmembrane region" description="Helical" evidence="8">
    <location>
        <begin position="50"/>
        <end position="69"/>
    </location>
</feature>
<dbReference type="Ensembl" id="ENSSFOT00015057960.1">
    <property type="protein sequence ID" value="ENSSFOP00015068737.1"/>
    <property type="gene ID" value="ENSSFOG00015027981.1"/>
</dbReference>
<dbReference type="GO" id="GO:0033617">
    <property type="term" value="P:mitochondrial respiratory chain complex IV assembly"/>
    <property type="evidence" value="ECO:0007669"/>
    <property type="project" value="UniProtKB-UniRule"/>
</dbReference>
<evidence type="ECO:0000256" key="7">
    <source>
        <dbReference type="ARBA" id="ARBA00023136"/>
    </source>
</evidence>
<dbReference type="PANTHER" id="PTHR15642">
    <property type="entry name" value="CYTOCHROME C OXIDASE ASSEMBLY FACTOR 3, MITOCHONDRIAL"/>
    <property type="match status" value="1"/>
</dbReference>
<keyword evidence="5 8" id="KW-1133">Transmembrane helix</keyword>
<dbReference type="GeneID" id="108941741"/>
<protein>
    <recommendedName>
        <fullName evidence="8">Cytochrome c oxidase assembly factor 3</fullName>
    </recommendedName>
</protein>
<evidence type="ECO:0000313" key="11">
    <source>
        <dbReference type="Ensembl" id="ENSSFOP00015068737.1"/>
    </source>
</evidence>
<organism evidence="11 12">
    <name type="scientific">Scleropages formosus</name>
    <name type="common">Asian bonytongue</name>
    <name type="synonym">Osteoglossum formosum</name>
    <dbReference type="NCBI Taxonomy" id="113540"/>
    <lineage>
        <taxon>Eukaryota</taxon>
        <taxon>Metazoa</taxon>
        <taxon>Chordata</taxon>
        <taxon>Craniata</taxon>
        <taxon>Vertebrata</taxon>
        <taxon>Euteleostomi</taxon>
        <taxon>Actinopterygii</taxon>
        <taxon>Neopterygii</taxon>
        <taxon>Teleostei</taxon>
        <taxon>Osteoglossocephala</taxon>
        <taxon>Osteoglossomorpha</taxon>
        <taxon>Osteoglossiformes</taxon>
        <taxon>Osteoglossidae</taxon>
        <taxon>Scleropages</taxon>
    </lineage>
</organism>